<dbReference type="OrthoDB" id="277931at2759"/>
<feature type="region of interest" description="Disordered" evidence="6">
    <location>
        <begin position="574"/>
        <end position="593"/>
    </location>
</feature>
<evidence type="ECO:0000256" key="1">
    <source>
        <dbReference type="ARBA" id="ARBA00004141"/>
    </source>
</evidence>
<evidence type="ECO:0000256" key="6">
    <source>
        <dbReference type="SAM" id="MobiDB-lite"/>
    </source>
</evidence>
<comment type="caution">
    <text evidence="8">The sequence shown here is derived from an EMBL/GenBank/DDBJ whole genome shotgun (WGS) entry which is preliminary data.</text>
</comment>
<organism evidence="8 9">
    <name type="scientific">Steinernema carpocapsae</name>
    <name type="common">Entomopathogenic nematode</name>
    <dbReference type="NCBI Taxonomy" id="34508"/>
    <lineage>
        <taxon>Eukaryota</taxon>
        <taxon>Metazoa</taxon>
        <taxon>Ecdysozoa</taxon>
        <taxon>Nematoda</taxon>
        <taxon>Chromadorea</taxon>
        <taxon>Rhabditida</taxon>
        <taxon>Tylenchina</taxon>
        <taxon>Panagrolaimomorpha</taxon>
        <taxon>Strongyloidoidea</taxon>
        <taxon>Steinernematidae</taxon>
        <taxon>Steinernema</taxon>
    </lineage>
</organism>
<feature type="transmembrane region" description="Helical" evidence="7">
    <location>
        <begin position="392"/>
        <end position="413"/>
    </location>
</feature>
<keyword evidence="5 7" id="KW-0472">Membrane</keyword>
<evidence type="ECO:0000313" key="9">
    <source>
        <dbReference type="Proteomes" id="UP000298663"/>
    </source>
</evidence>
<feature type="transmembrane region" description="Helical" evidence="7">
    <location>
        <begin position="154"/>
        <end position="172"/>
    </location>
</feature>
<comment type="similarity">
    <text evidence="2">Belongs to the TMCO4 family.</text>
</comment>
<reference evidence="8 9" key="2">
    <citation type="journal article" date="2019" name="G3 (Bethesda)">
        <title>Hybrid Assembly of the Genome of the Entomopathogenic Nematode Steinernema carpocapsae Identifies the X-Chromosome.</title>
        <authorList>
            <person name="Serra L."/>
            <person name="Macchietto M."/>
            <person name="Macias-Munoz A."/>
            <person name="McGill C.J."/>
            <person name="Rodriguez I.M."/>
            <person name="Rodriguez B."/>
            <person name="Murad R."/>
            <person name="Mortazavi A."/>
        </authorList>
    </citation>
    <scope>NUCLEOTIDE SEQUENCE [LARGE SCALE GENOMIC DNA]</scope>
    <source>
        <strain evidence="8 9">ALL</strain>
    </source>
</reference>
<accession>A0A4U5M7U9</accession>
<dbReference type="AlphaFoldDB" id="A0A4U5M7U9"/>
<reference evidence="8 9" key="1">
    <citation type="journal article" date="2015" name="Genome Biol.">
        <title>Comparative genomics of Steinernema reveals deeply conserved gene regulatory networks.</title>
        <authorList>
            <person name="Dillman A.R."/>
            <person name="Macchietto M."/>
            <person name="Porter C.F."/>
            <person name="Rogers A."/>
            <person name="Williams B."/>
            <person name="Antoshechkin I."/>
            <person name="Lee M.M."/>
            <person name="Goodwin Z."/>
            <person name="Lu X."/>
            <person name="Lewis E.E."/>
            <person name="Goodrich-Blair H."/>
            <person name="Stock S.P."/>
            <person name="Adams B.J."/>
            <person name="Sternberg P.W."/>
            <person name="Mortazavi A."/>
        </authorList>
    </citation>
    <scope>NUCLEOTIDE SEQUENCE [LARGE SCALE GENOMIC DNA]</scope>
    <source>
        <strain evidence="8 9">ALL</strain>
    </source>
</reference>
<proteinExistence type="inferred from homology"/>
<dbReference type="Pfam" id="PF05277">
    <property type="entry name" value="DUF726"/>
    <property type="match status" value="1"/>
</dbReference>
<evidence type="ECO:0000256" key="4">
    <source>
        <dbReference type="ARBA" id="ARBA00022989"/>
    </source>
</evidence>
<gene>
    <name evidence="8" type="ORF">L596_025164</name>
</gene>
<evidence type="ECO:0000256" key="2">
    <source>
        <dbReference type="ARBA" id="ARBA00009824"/>
    </source>
</evidence>
<sequence length="593" mass="65315">MGPAPEEAPVEEMASRKSLARFLPFRRSQSNVASPTPNESMSPEHRSTVMAASQFNQRTRTETRFAFSELICAILRLDFYDLEDPHQVKFCEASMETILRKIDLGRKKEKKTIREHLKVPIFFNMDFCDYPFVQGEGTTEDICALISAIKEDPFVVENGTMSLLILLVLITIEKGEYDSRFRVMLRHIGALLGVSWDQFEEVEDGLTHSLLDEQYIESDEARETRAKSEKMKKIKRIAFIGTAGTVGGLLIGLTGGLAAPLVATGAGVIIGTGAAAGIATTAGAAVLGSVFGVAGAGLVGYKMKKRVGAIEEFTVEALTQGHSLHSVLCVSGWISENTEDAFKHQWRHLWMSREQYSLRYESKYLVELGKALDYFMTVALSMAIQHTLMETALAGLLAAIAWPVALLSVSSVLDNPWSVCAARTTEVGEQLAEVLLSRAHGKRPITLIGFSLGARVIYHCLLAMSRRTDCRGIVGDVVLLGAPVSASPKQWKQLCSVVGGRVINGYCETDWLLRFVYRTMSVQFTIAGTGPVDVPGQRKVLNFNLSHIVKGHLDYAEKLTEILEAVGIRVTPRSAESTEDLKAYERRSEEEES</sequence>
<protein>
    <recommendedName>
        <fullName evidence="10">Transmembrane and coiled-coil domain-containing protein 4</fullName>
    </recommendedName>
</protein>
<feature type="transmembrane region" description="Helical" evidence="7">
    <location>
        <begin position="445"/>
        <end position="464"/>
    </location>
</feature>
<keyword evidence="3 7" id="KW-0812">Transmembrane</keyword>
<evidence type="ECO:0000256" key="5">
    <source>
        <dbReference type="ARBA" id="ARBA00023136"/>
    </source>
</evidence>
<dbReference type="InterPro" id="IPR029058">
    <property type="entry name" value="AB_hydrolase_fold"/>
</dbReference>
<evidence type="ECO:0000256" key="7">
    <source>
        <dbReference type="SAM" id="Phobius"/>
    </source>
</evidence>
<evidence type="ECO:0000256" key="3">
    <source>
        <dbReference type="ARBA" id="ARBA00022692"/>
    </source>
</evidence>
<feature type="transmembrane region" description="Helical" evidence="7">
    <location>
        <begin position="237"/>
        <end position="262"/>
    </location>
</feature>
<dbReference type="Proteomes" id="UP000298663">
    <property type="component" value="Unassembled WGS sequence"/>
</dbReference>
<dbReference type="PANTHER" id="PTHR17920:SF3">
    <property type="entry name" value="TRANSMEMBRANE AND COILED-COIL DOMAIN-CONTAINING PROTEIN 4"/>
    <property type="match status" value="1"/>
</dbReference>
<dbReference type="PANTHER" id="PTHR17920">
    <property type="entry name" value="TRANSMEMBRANE AND COILED-COIL DOMAIN-CONTAINING PROTEIN 4 TMCO4"/>
    <property type="match status" value="1"/>
</dbReference>
<feature type="compositionally biased region" description="Basic and acidic residues" evidence="6">
    <location>
        <begin position="579"/>
        <end position="593"/>
    </location>
</feature>
<evidence type="ECO:0000313" key="8">
    <source>
        <dbReference type="EMBL" id="TKR64673.1"/>
    </source>
</evidence>
<keyword evidence="4 7" id="KW-1133">Transmembrane helix</keyword>
<comment type="subcellular location">
    <subcellularLocation>
        <location evidence="1">Membrane</location>
        <topology evidence="1">Multi-pass membrane protein</topology>
    </subcellularLocation>
</comment>
<dbReference type="EMBL" id="AZBU02000009">
    <property type="protein sequence ID" value="TKR64673.1"/>
    <property type="molecule type" value="Genomic_DNA"/>
</dbReference>
<dbReference type="GO" id="GO:0016020">
    <property type="term" value="C:membrane"/>
    <property type="evidence" value="ECO:0007669"/>
    <property type="project" value="UniProtKB-SubCell"/>
</dbReference>
<dbReference type="InterPro" id="IPR007941">
    <property type="entry name" value="DUF726"/>
</dbReference>
<dbReference type="SUPFAM" id="SSF53474">
    <property type="entry name" value="alpha/beta-Hydrolases"/>
    <property type="match status" value="1"/>
</dbReference>
<evidence type="ECO:0008006" key="10">
    <source>
        <dbReference type="Google" id="ProtNLM"/>
    </source>
</evidence>
<name>A0A4U5M7U9_STECR</name>
<keyword evidence="9" id="KW-1185">Reference proteome</keyword>
<feature type="transmembrane region" description="Helical" evidence="7">
    <location>
        <begin position="268"/>
        <end position="301"/>
    </location>
</feature>